<dbReference type="Proteomes" id="UP000070444">
    <property type="component" value="Unassembled WGS sequence"/>
</dbReference>
<reference evidence="5 6" key="1">
    <citation type="journal article" date="2015" name="Genome Biol. Evol.">
        <title>Phylogenomic analyses indicate that early fungi evolved digesting cell walls of algal ancestors of land plants.</title>
        <authorList>
            <person name="Chang Y."/>
            <person name="Wang S."/>
            <person name="Sekimoto S."/>
            <person name="Aerts A.L."/>
            <person name="Choi C."/>
            <person name="Clum A."/>
            <person name="LaButti K.M."/>
            <person name="Lindquist E.A."/>
            <person name="Yee Ngan C."/>
            <person name="Ohm R.A."/>
            <person name="Salamov A.A."/>
            <person name="Grigoriev I.V."/>
            <person name="Spatafora J.W."/>
            <person name="Berbee M.L."/>
        </authorList>
    </citation>
    <scope>NUCLEOTIDE SEQUENCE [LARGE SCALE GENOMIC DNA]</scope>
    <source>
        <strain evidence="5 6">NRRL 28638</strain>
    </source>
</reference>
<evidence type="ECO:0000256" key="3">
    <source>
        <dbReference type="SAM" id="MobiDB-lite"/>
    </source>
</evidence>
<dbReference type="SMART" id="SM00543">
    <property type="entry name" value="MIF4G"/>
    <property type="match status" value="2"/>
</dbReference>
<dbReference type="InterPro" id="IPR039762">
    <property type="entry name" value="Nmd2/UPF2"/>
</dbReference>
<keyword evidence="2" id="KW-0963">Cytoplasm</keyword>
<feature type="region of interest" description="Disordered" evidence="3">
    <location>
        <begin position="433"/>
        <end position="488"/>
    </location>
</feature>
<keyword evidence="6" id="KW-1185">Reference proteome</keyword>
<feature type="compositionally biased region" description="Acidic residues" evidence="3">
    <location>
        <begin position="433"/>
        <end position="443"/>
    </location>
</feature>
<dbReference type="GO" id="GO:0003723">
    <property type="term" value="F:RNA binding"/>
    <property type="evidence" value="ECO:0007669"/>
    <property type="project" value="InterPro"/>
</dbReference>
<feature type="compositionally biased region" description="Low complexity" evidence="3">
    <location>
        <begin position="475"/>
        <end position="488"/>
    </location>
</feature>
<dbReference type="InterPro" id="IPR007193">
    <property type="entry name" value="Upf2/Nmd2_C"/>
</dbReference>
<dbReference type="OMA" id="DFQHHQI"/>
<protein>
    <submittedName>
        <fullName evidence="5">ARM repeat-containing protein</fullName>
    </submittedName>
</protein>
<dbReference type="GO" id="GO:0005737">
    <property type="term" value="C:cytoplasm"/>
    <property type="evidence" value="ECO:0007669"/>
    <property type="project" value="UniProtKB-SubCell"/>
</dbReference>
<dbReference type="EMBL" id="KQ964700">
    <property type="protein sequence ID" value="KXN66651.1"/>
    <property type="molecule type" value="Genomic_DNA"/>
</dbReference>
<dbReference type="OrthoDB" id="27832at2759"/>
<evidence type="ECO:0000313" key="5">
    <source>
        <dbReference type="EMBL" id="KXN66651.1"/>
    </source>
</evidence>
<dbReference type="SUPFAM" id="SSF48371">
    <property type="entry name" value="ARM repeat"/>
    <property type="match status" value="2"/>
</dbReference>
<feature type="compositionally biased region" description="Low complexity" evidence="3">
    <location>
        <begin position="966"/>
        <end position="976"/>
    </location>
</feature>
<dbReference type="Pfam" id="PF04050">
    <property type="entry name" value="Upf2"/>
    <property type="match status" value="1"/>
</dbReference>
<evidence type="ECO:0000256" key="2">
    <source>
        <dbReference type="ARBA" id="ARBA00022490"/>
    </source>
</evidence>
<dbReference type="GO" id="GO:0035145">
    <property type="term" value="C:exon-exon junction complex"/>
    <property type="evidence" value="ECO:0007669"/>
    <property type="project" value="TreeGrafter"/>
</dbReference>
<comment type="subcellular location">
    <subcellularLocation>
        <location evidence="1">Cytoplasm</location>
    </subcellularLocation>
</comment>
<name>A0A137NVG9_CONC2</name>
<evidence type="ECO:0000256" key="1">
    <source>
        <dbReference type="ARBA" id="ARBA00004496"/>
    </source>
</evidence>
<dbReference type="PANTHER" id="PTHR12839:SF7">
    <property type="entry name" value="REGULATOR OF NONSENSE TRANSCRIPTS 2"/>
    <property type="match status" value="1"/>
</dbReference>
<evidence type="ECO:0000259" key="4">
    <source>
        <dbReference type="SMART" id="SM00543"/>
    </source>
</evidence>
<dbReference type="Gene3D" id="1.25.40.180">
    <property type="match status" value="3"/>
</dbReference>
<dbReference type="AlphaFoldDB" id="A0A137NVG9"/>
<feature type="domain" description="MIF4G" evidence="4">
    <location>
        <begin position="703"/>
        <end position="911"/>
    </location>
</feature>
<dbReference type="PANTHER" id="PTHR12839">
    <property type="entry name" value="NONSENSE-MEDIATED MRNA DECAY PROTEIN 2 UP-FRAMESHIFT SUPPRESSOR 2"/>
    <property type="match status" value="1"/>
</dbReference>
<accession>A0A137NVG9</accession>
<organism evidence="5 6">
    <name type="scientific">Conidiobolus coronatus (strain ATCC 28846 / CBS 209.66 / NRRL 28638)</name>
    <name type="common">Delacroixia coronata</name>
    <dbReference type="NCBI Taxonomy" id="796925"/>
    <lineage>
        <taxon>Eukaryota</taxon>
        <taxon>Fungi</taxon>
        <taxon>Fungi incertae sedis</taxon>
        <taxon>Zoopagomycota</taxon>
        <taxon>Entomophthoromycotina</taxon>
        <taxon>Entomophthoromycetes</taxon>
        <taxon>Entomophthorales</taxon>
        <taxon>Ancylistaceae</taxon>
        <taxon>Conidiobolus</taxon>
    </lineage>
</organism>
<sequence>MQEQNDQESSKNLSLKDENTEENSELLSLTAQRERRNELYAQNSNAWTNKYEPSNLDSNLKKNSSFIKKMKTHLNAENCAILLKEVRTLKLEKYLSEVMVSLNEGLVKCKTTANVNTAVDVVSALHQRFPDSFTPELMDSIKQQLIPPSKATTNNVNDKEKEDTARISKQKVMLRLATEFWLVGLMENGSSSTSNNLKDEMLANMSKSSQKISALCPIYDIIKDLLLYDQDTTLGLSLAISFVKQFGIDLLGVVPTNSTIKSENLESQTNQLILITPEVQNSFKKLFESYFNRASKRIINEHKKIQKIEKSNEEQYINRGEITENSKTYFEKAFKAYEKDLSLINTLAELINLPQPILPEDDSIPAQSDSFVTGGDSSRISAHKLTPTDLGPWDDEESKNFYTDILDIKLMVPGILLEGGTIPVQTASFIEDKQDDSEAENTDVESKSASQGENGSDMAQSDLNVKSSASVDSDPSANQASSPLPSSNSIKSAQLETLIAKLNNMANRDLVNEIAVEFCYMNTKSNRARLIQALFGVSRLRLDLIPYYCRLLATLNPYFPEITQGVLTALANEFKSFRRRKASQGYEFRESRIKNIRYISELTKFGLAPPHDAFHCFKVLLEDMTNASNLETLCSMLDSCGRFLYKTPDTHERTSAMLEQMTKKKNAMILDPRLNTMIENAYYQVNPPDQPAFQVKIRSDVELFLIHLINEQLDFRSCDRISKILRRFNWEDPKIYNLLFKTFTKIWKVKDSSVALMAILLKGLQAHHSRFVIEVLDQIFEDVILGLEWNDYRYNQRRVYLMKFLGELYNYKILDASIIFEALYTTITFGHENSFPILGNINPIDPPDDFFRIRLVNTMLETCGNNLKLKKETARLQHFVIFFQMYIFTKNELPLEIDFAISDLFDKLNFGSLRLNTYEESYQRVNQIIVQDQQLAQRLSSLSLKESESSNMSDNENDSQYLEGISSHNSPHLNLSSDDEDLESVNDSASDAYSLSEHDDASDHEDADQQSEDDDLDDFDMINEEEMERKLREEEDEEFDREFNLMMAQSLDSRKYDRKTKLQDIQLPTRLGELKSAKIDPSQNRVAFTVLTKKTGKGPSSSNTISSKFLEVPSECSLAVNTLNRQEQERQEQIQLKKMVLDFEVQQDMQERKDFQQTLARHGVNLTNSSFVPPDTSSSGQSAFSANSPGTKYRSTRNFKKI</sequence>
<feature type="compositionally biased region" description="Low complexity" evidence="3">
    <location>
        <begin position="941"/>
        <end position="954"/>
    </location>
</feature>
<feature type="compositionally biased region" description="Polar residues" evidence="3">
    <location>
        <begin position="447"/>
        <end position="473"/>
    </location>
</feature>
<dbReference type="Pfam" id="PF02854">
    <property type="entry name" value="MIF4G"/>
    <property type="match status" value="2"/>
</dbReference>
<feature type="region of interest" description="Disordered" evidence="3">
    <location>
        <begin position="1166"/>
        <end position="1202"/>
    </location>
</feature>
<dbReference type="InterPro" id="IPR016024">
    <property type="entry name" value="ARM-type_fold"/>
</dbReference>
<dbReference type="GO" id="GO:0000184">
    <property type="term" value="P:nuclear-transcribed mRNA catabolic process, nonsense-mediated decay"/>
    <property type="evidence" value="ECO:0007669"/>
    <property type="project" value="InterPro"/>
</dbReference>
<feature type="compositionally biased region" description="Low complexity" evidence="3">
    <location>
        <begin position="1177"/>
        <end position="1188"/>
    </location>
</feature>
<feature type="domain" description="MIF4G" evidence="4">
    <location>
        <begin position="492"/>
        <end position="688"/>
    </location>
</feature>
<gene>
    <name evidence="5" type="ORF">CONCODRAFT_52926</name>
</gene>
<feature type="region of interest" description="Disordered" evidence="3">
    <location>
        <begin position="361"/>
        <end position="394"/>
    </location>
</feature>
<dbReference type="STRING" id="796925.A0A137NVG9"/>
<feature type="region of interest" description="Disordered" evidence="3">
    <location>
        <begin position="1"/>
        <end position="29"/>
    </location>
</feature>
<dbReference type="InterPro" id="IPR003890">
    <property type="entry name" value="MIF4G-like_typ-3"/>
</dbReference>
<proteinExistence type="predicted"/>
<evidence type="ECO:0000313" key="6">
    <source>
        <dbReference type="Proteomes" id="UP000070444"/>
    </source>
</evidence>
<feature type="region of interest" description="Disordered" evidence="3">
    <location>
        <begin position="941"/>
        <end position="1019"/>
    </location>
</feature>
<feature type="compositionally biased region" description="Polar residues" evidence="3">
    <location>
        <begin position="365"/>
        <end position="380"/>
    </location>
</feature>
<feature type="compositionally biased region" description="Acidic residues" evidence="3">
    <location>
        <begin position="1002"/>
        <end position="1019"/>
    </location>
</feature>